<organism evidence="1">
    <name type="scientific">uncultured Caudovirales phage</name>
    <dbReference type="NCBI Taxonomy" id="2100421"/>
    <lineage>
        <taxon>Viruses</taxon>
        <taxon>Duplodnaviria</taxon>
        <taxon>Heunggongvirae</taxon>
        <taxon>Uroviricota</taxon>
        <taxon>Caudoviricetes</taxon>
        <taxon>Peduoviridae</taxon>
        <taxon>Maltschvirus</taxon>
        <taxon>Maltschvirus maltsch</taxon>
    </lineage>
</organism>
<gene>
    <name evidence="1" type="ORF">UFOVP222_17</name>
</gene>
<accession>A0A6J7WLP5</accession>
<name>A0A6J7WLP5_9CAUD</name>
<proteinExistence type="predicted"/>
<evidence type="ECO:0008006" key="2">
    <source>
        <dbReference type="Google" id="ProtNLM"/>
    </source>
</evidence>
<dbReference type="Gene3D" id="1.10.10.60">
    <property type="entry name" value="Homeodomain-like"/>
    <property type="match status" value="1"/>
</dbReference>
<evidence type="ECO:0000313" key="1">
    <source>
        <dbReference type="EMBL" id="CAB5219011.1"/>
    </source>
</evidence>
<dbReference type="EMBL" id="LR798269">
    <property type="protein sequence ID" value="CAB5219011.1"/>
    <property type="molecule type" value="Genomic_DNA"/>
</dbReference>
<sequence length="139" mass="16417">MHLTMPMDLITRIARYKPCPRKPCMPPRIDFEPIRPIQVWSNLQHSVIALLYMGLRKNNQESFALVYRSKLCYTIALHRREMSIYDQRTYQQKAVVEKMIQDGLSVKQIANSLHISYKLVNLWMVKHGLATRTPEMKFP</sequence>
<reference evidence="1" key="1">
    <citation type="submission" date="2020-05" db="EMBL/GenBank/DDBJ databases">
        <authorList>
            <person name="Chiriac C."/>
            <person name="Salcher M."/>
            <person name="Ghai R."/>
            <person name="Kavagutti S V."/>
        </authorList>
    </citation>
    <scope>NUCLEOTIDE SEQUENCE</scope>
</reference>
<protein>
    <recommendedName>
        <fullName evidence="2">Homeodomain-like domain containing protein</fullName>
    </recommendedName>
</protein>